<dbReference type="NCBIfam" id="TIGR01766">
    <property type="entry name" value="IS200/IS605 family accessory protein TnpB-like domain"/>
    <property type="match status" value="1"/>
</dbReference>
<dbReference type="GO" id="GO:0003677">
    <property type="term" value="F:DNA binding"/>
    <property type="evidence" value="ECO:0007669"/>
    <property type="project" value="UniProtKB-KW"/>
</dbReference>
<feature type="domain" description="Cas12f1-like TNB" evidence="7">
    <location>
        <begin position="296"/>
        <end position="359"/>
    </location>
</feature>
<feature type="compositionally biased region" description="Basic residues" evidence="5">
    <location>
        <begin position="405"/>
        <end position="416"/>
    </location>
</feature>
<dbReference type="eggNOG" id="COG0675">
    <property type="taxonomic scope" value="Bacteria"/>
</dbReference>
<dbReference type="AlphaFoldDB" id="F4XKK0"/>
<comment type="similarity">
    <text evidence="1">In the C-terminal section; belongs to the transposase 35 family.</text>
</comment>
<protein>
    <submittedName>
        <fullName evidence="8">Transposase, IS605 OrfB family, central region</fullName>
    </submittedName>
</protein>
<dbReference type="GO" id="GO:0006310">
    <property type="term" value="P:DNA recombination"/>
    <property type="evidence" value="ECO:0007669"/>
    <property type="project" value="UniProtKB-KW"/>
</dbReference>
<keyword evidence="4" id="KW-0233">DNA recombination</keyword>
<dbReference type="InterPro" id="IPR001959">
    <property type="entry name" value="Transposase"/>
</dbReference>
<gene>
    <name evidence="8" type="ORF">LYNGBM3L_11500</name>
</gene>
<keyword evidence="2" id="KW-0815">Transposition</keyword>
<name>F4XKK0_9CYAN</name>
<accession>F4XKK0</accession>
<sequence length="416" mass="48861">MIIYEMKLQGTESQYGRLDEAIRTGLFVRNSIVRAWMDGQIKSRNDAYSYCKVLSDNPEFPWVSKLNSMARQAHAERAWASIERFYRNCKQKIPGKKGFPKFKKYQVRASVEYKTSGWKLSEDRRYLTFSDKFKSGTFKLWGSRDLHFYQLKQIKRVRVIRRHDGYYAQFLIDQTREETKELTGKQTGLDVGLNFFYTDSFGEQIDNPRFLRSDERRIKKLQRRLSRTQKGSQNRKKARNRLGRAHLKVSRRRNDWVCKLAQHVIRSHDLVAIENLRIRNMVKNHKLAKSISDAAWYRFREWLEYFGRIYGVPVIAVEPAYTSQNCSNCGEKVIKTLSTRTHECPHCGYLADRDHNAAIRRSRRYANNILKSALKQLSNTVGQTEINASGEIGHYLSGETQPSKPARRNRKRKPKS</sequence>
<dbReference type="RefSeq" id="WP_008178979.1">
    <property type="nucleotide sequence ID" value="NZ_GL890825.1"/>
</dbReference>
<evidence type="ECO:0000313" key="8">
    <source>
        <dbReference type="EMBL" id="EGJ34855.1"/>
    </source>
</evidence>
<dbReference type="Proteomes" id="UP000003959">
    <property type="component" value="Unassembled WGS sequence"/>
</dbReference>
<evidence type="ECO:0000259" key="7">
    <source>
        <dbReference type="Pfam" id="PF07282"/>
    </source>
</evidence>
<dbReference type="GO" id="GO:0032196">
    <property type="term" value="P:transposition"/>
    <property type="evidence" value="ECO:0007669"/>
    <property type="project" value="UniProtKB-KW"/>
</dbReference>
<feature type="region of interest" description="Disordered" evidence="5">
    <location>
        <begin position="392"/>
        <end position="416"/>
    </location>
</feature>
<dbReference type="InterPro" id="IPR010095">
    <property type="entry name" value="Cas12f1-like_TNB"/>
</dbReference>
<evidence type="ECO:0000256" key="1">
    <source>
        <dbReference type="ARBA" id="ARBA00008761"/>
    </source>
</evidence>
<dbReference type="EMBL" id="GL890825">
    <property type="protein sequence ID" value="EGJ34855.1"/>
    <property type="molecule type" value="Genomic_DNA"/>
</dbReference>
<dbReference type="OrthoDB" id="442016at2"/>
<evidence type="ECO:0000256" key="3">
    <source>
        <dbReference type="ARBA" id="ARBA00023125"/>
    </source>
</evidence>
<proteinExistence type="inferred from homology"/>
<evidence type="ECO:0000256" key="2">
    <source>
        <dbReference type="ARBA" id="ARBA00022578"/>
    </source>
</evidence>
<dbReference type="Pfam" id="PF01385">
    <property type="entry name" value="OrfB_IS605"/>
    <property type="match status" value="1"/>
</dbReference>
<reference evidence="9" key="1">
    <citation type="journal article" date="2011" name="Proc. Natl. Acad. Sci. U.S.A.">
        <title>Genomic insights into the physiology and ecology of the marine filamentous cyanobacterium Lyngbya majuscula.</title>
        <authorList>
            <person name="Jones A.C."/>
            <person name="Monroe E.A."/>
            <person name="Podell S."/>
            <person name="Hess W.R."/>
            <person name="Klages S."/>
            <person name="Esquenazi E."/>
            <person name="Niessen S."/>
            <person name="Hoover H."/>
            <person name="Rothmann M."/>
            <person name="Lasken R.S."/>
            <person name="Yates J.R.III."/>
            <person name="Reinhardt R."/>
            <person name="Kube M."/>
            <person name="Burkart M.D."/>
            <person name="Allen E.E."/>
            <person name="Dorrestein P.C."/>
            <person name="Gerwick W.H."/>
            <person name="Gerwick L."/>
        </authorList>
    </citation>
    <scope>NUCLEOTIDE SEQUENCE [LARGE SCALE GENOMIC DNA]</scope>
    <source>
        <strain evidence="9">3L</strain>
    </source>
</reference>
<dbReference type="HOGENOM" id="CLU_032903_1_1_3"/>
<keyword evidence="3" id="KW-0238">DNA-binding</keyword>
<keyword evidence="9" id="KW-1185">Reference proteome</keyword>
<dbReference type="Pfam" id="PF07282">
    <property type="entry name" value="Cas12f1-like_TNB"/>
    <property type="match status" value="1"/>
</dbReference>
<feature type="domain" description="Probable transposase IS891/IS1136/IS1341" evidence="6">
    <location>
        <begin position="170"/>
        <end position="284"/>
    </location>
</feature>
<evidence type="ECO:0000259" key="6">
    <source>
        <dbReference type="Pfam" id="PF01385"/>
    </source>
</evidence>
<evidence type="ECO:0000313" key="9">
    <source>
        <dbReference type="Proteomes" id="UP000003959"/>
    </source>
</evidence>
<organism evidence="8 9">
    <name type="scientific">Moorena producens 3L</name>
    <dbReference type="NCBI Taxonomy" id="489825"/>
    <lineage>
        <taxon>Bacteria</taxon>
        <taxon>Bacillati</taxon>
        <taxon>Cyanobacteriota</taxon>
        <taxon>Cyanophyceae</taxon>
        <taxon>Coleofasciculales</taxon>
        <taxon>Coleofasciculaceae</taxon>
        <taxon>Moorena</taxon>
    </lineage>
</organism>
<evidence type="ECO:0000256" key="5">
    <source>
        <dbReference type="SAM" id="MobiDB-lite"/>
    </source>
</evidence>
<evidence type="ECO:0000256" key="4">
    <source>
        <dbReference type="ARBA" id="ARBA00023172"/>
    </source>
</evidence>
<dbReference type="NCBIfam" id="NF040570">
    <property type="entry name" value="guided_TnpB"/>
    <property type="match status" value="1"/>
</dbReference>